<dbReference type="EMBL" id="DSRP01000768">
    <property type="protein sequence ID" value="HGG93477.1"/>
    <property type="molecule type" value="Genomic_DNA"/>
</dbReference>
<evidence type="ECO:0000256" key="1">
    <source>
        <dbReference type="SAM" id="MobiDB-lite"/>
    </source>
</evidence>
<name>A0A7C4AIC7_9BACT</name>
<comment type="caution">
    <text evidence="3">The sequence shown here is derived from an EMBL/GenBank/DDBJ whole genome shotgun (WGS) entry which is preliminary data.</text>
</comment>
<evidence type="ECO:0000313" key="3">
    <source>
        <dbReference type="EMBL" id="HGG93477.1"/>
    </source>
</evidence>
<sequence length="161" mass="16797">MKRLALFAILFAVLSGGAALFSGPGASLAQAGVDPSQANGAKPDAPKLDLTGLWKADFMGNRIECHLEQRGDFLYGLAYVYNRSGERITYHLAGVVSGDRVRAMHGSGHVFDGTLQGPDAASGTFTFKDGPSFSMQAQRTAHGKTAPGGGLNWPAGFGPAQ</sequence>
<evidence type="ECO:0000256" key="2">
    <source>
        <dbReference type="SAM" id="SignalP"/>
    </source>
</evidence>
<feature type="chain" id="PRO_5028467525" description="DUF2147 domain-containing protein" evidence="2">
    <location>
        <begin position="30"/>
        <end position="161"/>
    </location>
</feature>
<keyword evidence="2" id="KW-0732">Signal</keyword>
<accession>A0A7C4AIC7</accession>
<organism evidence="3">
    <name type="scientific">Fundidesulfovibrio putealis</name>
    <dbReference type="NCBI Taxonomy" id="270496"/>
    <lineage>
        <taxon>Bacteria</taxon>
        <taxon>Pseudomonadati</taxon>
        <taxon>Thermodesulfobacteriota</taxon>
        <taxon>Desulfovibrionia</taxon>
        <taxon>Desulfovibrionales</taxon>
        <taxon>Desulfovibrionaceae</taxon>
        <taxon>Fundidesulfovibrio</taxon>
    </lineage>
</organism>
<protein>
    <recommendedName>
        <fullName evidence="4">DUF2147 domain-containing protein</fullName>
    </recommendedName>
</protein>
<feature type="region of interest" description="Disordered" evidence="1">
    <location>
        <begin position="136"/>
        <end position="161"/>
    </location>
</feature>
<dbReference type="AlphaFoldDB" id="A0A7C4AIC7"/>
<evidence type="ECO:0008006" key="4">
    <source>
        <dbReference type="Google" id="ProtNLM"/>
    </source>
</evidence>
<proteinExistence type="predicted"/>
<gene>
    <name evidence="3" type="ORF">ENR59_11090</name>
</gene>
<feature type="signal peptide" evidence="2">
    <location>
        <begin position="1"/>
        <end position="29"/>
    </location>
</feature>
<reference evidence="3" key="1">
    <citation type="journal article" date="2020" name="mSystems">
        <title>Genome- and Community-Level Interaction Insights into Carbon Utilization and Element Cycling Functions of Hydrothermarchaeota in Hydrothermal Sediment.</title>
        <authorList>
            <person name="Zhou Z."/>
            <person name="Liu Y."/>
            <person name="Xu W."/>
            <person name="Pan J."/>
            <person name="Luo Z.H."/>
            <person name="Li M."/>
        </authorList>
    </citation>
    <scope>NUCLEOTIDE SEQUENCE [LARGE SCALE GENOMIC DNA]</scope>
    <source>
        <strain evidence="3">SpSt-413</strain>
    </source>
</reference>